<proteinExistence type="predicted"/>
<gene>
    <name evidence="2" type="ORF">ODALV1_LOCUS28273</name>
</gene>
<comment type="caution">
    <text evidence="2">The sequence shown here is derived from an EMBL/GenBank/DDBJ whole genome shotgun (WGS) entry which is preliminary data.</text>
</comment>
<keyword evidence="1" id="KW-0732">Signal</keyword>
<protein>
    <submittedName>
        <fullName evidence="2">Uncharacterized protein</fullName>
    </submittedName>
</protein>
<organism evidence="2 3">
    <name type="scientific">Orchesella dallaii</name>
    <dbReference type="NCBI Taxonomy" id="48710"/>
    <lineage>
        <taxon>Eukaryota</taxon>
        <taxon>Metazoa</taxon>
        <taxon>Ecdysozoa</taxon>
        <taxon>Arthropoda</taxon>
        <taxon>Hexapoda</taxon>
        <taxon>Collembola</taxon>
        <taxon>Entomobryomorpha</taxon>
        <taxon>Entomobryoidea</taxon>
        <taxon>Orchesellidae</taxon>
        <taxon>Orchesellinae</taxon>
        <taxon>Orchesella</taxon>
    </lineage>
</organism>
<name>A0ABP1S0X7_9HEXA</name>
<feature type="chain" id="PRO_5045196351" evidence="1">
    <location>
        <begin position="18"/>
        <end position="84"/>
    </location>
</feature>
<evidence type="ECO:0000313" key="3">
    <source>
        <dbReference type="Proteomes" id="UP001642540"/>
    </source>
</evidence>
<accession>A0ABP1S0X7</accession>
<reference evidence="2 3" key="1">
    <citation type="submission" date="2024-08" db="EMBL/GenBank/DDBJ databases">
        <authorList>
            <person name="Cucini C."/>
            <person name="Frati F."/>
        </authorList>
    </citation>
    <scope>NUCLEOTIDE SEQUENCE [LARGE SCALE GENOMIC DNA]</scope>
</reference>
<dbReference type="Proteomes" id="UP001642540">
    <property type="component" value="Unassembled WGS sequence"/>
</dbReference>
<dbReference type="EMBL" id="CAXLJM020000136">
    <property type="protein sequence ID" value="CAL8140397.1"/>
    <property type="molecule type" value="Genomic_DNA"/>
</dbReference>
<feature type="signal peptide" evidence="1">
    <location>
        <begin position="1"/>
        <end position="17"/>
    </location>
</feature>
<evidence type="ECO:0000256" key="1">
    <source>
        <dbReference type="SAM" id="SignalP"/>
    </source>
</evidence>
<evidence type="ECO:0000313" key="2">
    <source>
        <dbReference type="EMBL" id="CAL8140397.1"/>
    </source>
</evidence>
<sequence length="84" mass="9668">MAGSGTILLLIAASVTSQASLENMYAVLDFENELSFFKDCMVQVVLNDVPKKKDHEVRYHIQPLPFPIILTRYQYKKSKDRDTF</sequence>
<keyword evidence="3" id="KW-1185">Reference proteome</keyword>